<dbReference type="AlphaFoldDB" id="A0A6J6GVE0"/>
<feature type="region of interest" description="Disordered" evidence="1">
    <location>
        <begin position="336"/>
        <end position="415"/>
    </location>
</feature>
<feature type="compositionally biased region" description="Basic and acidic residues" evidence="1">
    <location>
        <begin position="362"/>
        <end position="372"/>
    </location>
</feature>
<accession>A0A6J6GVE0</accession>
<evidence type="ECO:0000313" key="2">
    <source>
        <dbReference type="EMBL" id="CAB4605352.1"/>
    </source>
</evidence>
<dbReference type="EMBL" id="CAEZSR010000399">
    <property type="protein sequence ID" value="CAB4605352.1"/>
    <property type="molecule type" value="Genomic_DNA"/>
</dbReference>
<organism evidence="2">
    <name type="scientific">freshwater metagenome</name>
    <dbReference type="NCBI Taxonomy" id="449393"/>
    <lineage>
        <taxon>unclassified sequences</taxon>
        <taxon>metagenomes</taxon>
        <taxon>ecological metagenomes</taxon>
    </lineage>
</organism>
<proteinExistence type="predicted"/>
<feature type="compositionally biased region" description="Low complexity" evidence="1">
    <location>
        <begin position="22"/>
        <end position="32"/>
    </location>
</feature>
<reference evidence="2" key="1">
    <citation type="submission" date="2020-05" db="EMBL/GenBank/DDBJ databases">
        <authorList>
            <person name="Chiriac C."/>
            <person name="Salcher M."/>
            <person name="Ghai R."/>
            <person name="Kavagutti S V."/>
        </authorList>
    </citation>
    <scope>NUCLEOTIDE SEQUENCE</scope>
</reference>
<name>A0A6J6GVE0_9ZZZZ</name>
<evidence type="ECO:0000256" key="1">
    <source>
        <dbReference type="SAM" id="MobiDB-lite"/>
    </source>
</evidence>
<gene>
    <name evidence="2" type="ORF">UFOPK1493_04608</name>
</gene>
<protein>
    <submittedName>
        <fullName evidence="2">Unannotated protein</fullName>
    </submittedName>
</protein>
<feature type="region of interest" description="Disordered" evidence="1">
    <location>
        <begin position="1"/>
        <end position="48"/>
    </location>
</feature>
<sequence length="415" mass="42600">MSRSPHPAGPDDVSGRPVPSVAAAADQAGDGDSLPSSGSADTEEDPVSHLARGPECWLCVAVVGGAGPAWSEPVLDRVVGPAFVGVPVLGSDGTSVVAIGTDPDGVTQVWSGPPQRMEVVGEVPPGLTPVSITHDERRWHVVVSDGDGRSRHLETADLVTWRENPDLVEEFPNLVVRGMAATAAGLVLLGEVVVRGRWAGWTLLESVEDGFRARELQFPVTPEHRVVGPVTVGDDDLALVIASPGAALLARTSGGAGARGWAVSVLEPDVAPTVVTGDGGRLWVAGRDPAGGSPMVVLVGGRAVHLDRRGGEVVAGVMHRGELVIARQPIDVQRDPPAWLRASDDEPVRGSAGGSAPAPVRSDPEGPGRDRVAATGRRPGAVAWSSGWSAGDGRPVAMPPAGQSSPAYIDSISVA</sequence>